<dbReference type="Proteomes" id="UP000176050">
    <property type="component" value="Chromosome"/>
</dbReference>
<gene>
    <name evidence="1" type="ORF">LPB138_08370</name>
</gene>
<dbReference type="KEGG" id="lul:LPB138_08370"/>
<dbReference type="RefSeq" id="WP_070238214.1">
    <property type="nucleotide sequence ID" value="NZ_CP017478.1"/>
</dbReference>
<dbReference type="AlphaFoldDB" id="A0A1D8PC28"/>
<accession>A0A1D8PC28</accession>
<name>A0A1D8PC28_9FLAO</name>
<sequence>MKDLNSVLAAISKLTGEIETNHPELYQFLDENPITIPSVDHPNTKLKIMNDYLNSLKELLRHHLETHKNK</sequence>
<evidence type="ECO:0000313" key="2">
    <source>
        <dbReference type="Proteomes" id="UP000176050"/>
    </source>
</evidence>
<keyword evidence="2" id="KW-1185">Reference proteome</keyword>
<dbReference type="STRING" id="1850246.LPB138_08370"/>
<reference evidence="1 2" key="1">
    <citation type="submission" date="2016-10" db="EMBL/GenBank/DDBJ databases">
        <title>Lutibacter sp. LPB0138, isolated from marine gastropod.</title>
        <authorList>
            <person name="Kim E."/>
            <person name="Yi H."/>
        </authorList>
    </citation>
    <scope>NUCLEOTIDE SEQUENCE [LARGE SCALE GENOMIC DNA]</scope>
    <source>
        <strain evidence="1 2">LPB0138</strain>
    </source>
</reference>
<protein>
    <submittedName>
        <fullName evidence="1">Uncharacterized protein</fullName>
    </submittedName>
</protein>
<proteinExistence type="predicted"/>
<organism evidence="1 2">
    <name type="scientific">Urechidicola croceus</name>
    <dbReference type="NCBI Taxonomy" id="1850246"/>
    <lineage>
        <taxon>Bacteria</taxon>
        <taxon>Pseudomonadati</taxon>
        <taxon>Bacteroidota</taxon>
        <taxon>Flavobacteriia</taxon>
        <taxon>Flavobacteriales</taxon>
        <taxon>Flavobacteriaceae</taxon>
        <taxon>Urechidicola</taxon>
    </lineage>
</organism>
<dbReference type="EMBL" id="CP017478">
    <property type="protein sequence ID" value="AOW22055.1"/>
    <property type="molecule type" value="Genomic_DNA"/>
</dbReference>
<dbReference type="OrthoDB" id="680581at2"/>
<evidence type="ECO:0000313" key="1">
    <source>
        <dbReference type="EMBL" id="AOW22055.1"/>
    </source>
</evidence>